<feature type="region of interest" description="Disordered" evidence="7">
    <location>
        <begin position="477"/>
        <end position="513"/>
    </location>
</feature>
<feature type="compositionally biased region" description="Polar residues" evidence="7">
    <location>
        <begin position="599"/>
        <end position="609"/>
    </location>
</feature>
<feature type="compositionally biased region" description="Basic and acidic residues" evidence="7">
    <location>
        <begin position="126"/>
        <end position="141"/>
    </location>
</feature>
<dbReference type="GO" id="GO:0046983">
    <property type="term" value="F:protein dimerization activity"/>
    <property type="evidence" value="ECO:0007669"/>
    <property type="project" value="InterPro"/>
</dbReference>
<proteinExistence type="inferred from homology"/>
<keyword evidence="4" id="KW-0804">Transcription</keyword>
<dbReference type="PANTHER" id="PTHR11945:SF534">
    <property type="entry name" value="MYOCYTE-SPECIFIC ENHANCER FACTOR 2"/>
    <property type="match status" value="1"/>
</dbReference>
<dbReference type="RefSeq" id="XP_056079908.1">
    <property type="nucleotide sequence ID" value="XM_056226162.1"/>
</dbReference>
<feature type="compositionally biased region" description="Polar residues" evidence="7">
    <location>
        <begin position="477"/>
        <end position="490"/>
    </location>
</feature>
<comment type="similarity">
    <text evidence="6">Belongs to the MEF2 family.</text>
</comment>
<dbReference type="SUPFAM" id="SSF55455">
    <property type="entry name" value="SRF-like"/>
    <property type="match status" value="1"/>
</dbReference>
<dbReference type="Pfam" id="PF00319">
    <property type="entry name" value="SRF-TF"/>
    <property type="match status" value="1"/>
</dbReference>
<dbReference type="Proteomes" id="UP001161438">
    <property type="component" value="Chromosome 16"/>
</dbReference>
<evidence type="ECO:0000256" key="6">
    <source>
        <dbReference type="ARBA" id="ARBA00025805"/>
    </source>
</evidence>
<evidence type="ECO:0000256" key="1">
    <source>
        <dbReference type="ARBA" id="ARBA00004123"/>
    </source>
</evidence>
<keyword evidence="2" id="KW-0805">Transcription regulation</keyword>
<evidence type="ECO:0000256" key="4">
    <source>
        <dbReference type="ARBA" id="ARBA00023163"/>
    </source>
</evidence>
<name>A0AA35IW21_SACMI</name>
<accession>A0AA35IW21</accession>
<feature type="compositionally biased region" description="Polar residues" evidence="7">
    <location>
        <begin position="301"/>
        <end position="318"/>
    </location>
</feature>
<dbReference type="AlphaFoldDB" id="A0AA35IW21"/>
<dbReference type="SMART" id="SM00432">
    <property type="entry name" value="MADS"/>
    <property type="match status" value="1"/>
</dbReference>
<dbReference type="InterPro" id="IPR033896">
    <property type="entry name" value="MEF2-like_N"/>
</dbReference>
<evidence type="ECO:0000313" key="10">
    <source>
        <dbReference type="Proteomes" id="UP001161438"/>
    </source>
</evidence>
<dbReference type="GO" id="GO:0005634">
    <property type="term" value="C:nucleus"/>
    <property type="evidence" value="ECO:0007669"/>
    <property type="project" value="UniProtKB-SubCell"/>
</dbReference>
<gene>
    <name evidence="9" type="primary">SMKI16G0900</name>
    <name evidence="9" type="ORF">SMKI_16G0900</name>
</gene>
<dbReference type="GeneID" id="80921715"/>
<feature type="compositionally biased region" description="Low complexity" evidence="7">
    <location>
        <begin position="560"/>
        <end position="582"/>
    </location>
</feature>
<dbReference type="PROSITE" id="PS00350">
    <property type="entry name" value="MADS_BOX_1"/>
    <property type="match status" value="1"/>
</dbReference>
<evidence type="ECO:0000256" key="3">
    <source>
        <dbReference type="ARBA" id="ARBA00023125"/>
    </source>
</evidence>
<evidence type="ECO:0000313" key="9">
    <source>
        <dbReference type="EMBL" id="CAI4036790.1"/>
    </source>
</evidence>
<dbReference type="GO" id="GO:0000978">
    <property type="term" value="F:RNA polymerase II cis-regulatory region sequence-specific DNA binding"/>
    <property type="evidence" value="ECO:0007669"/>
    <property type="project" value="TreeGrafter"/>
</dbReference>
<evidence type="ECO:0000256" key="2">
    <source>
        <dbReference type="ARBA" id="ARBA00023015"/>
    </source>
</evidence>
<feature type="compositionally biased region" description="Low complexity" evidence="7">
    <location>
        <begin position="405"/>
        <end position="419"/>
    </location>
</feature>
<dbReference type="PANTHER" id="PTHR11945">
    <property type="entry name" value="MADS BOX PROTEIN"/>
    <property type="match status" value="1"/>
</dbReference>
<feature type="compositionally biased region" description="Low complexity" evidence="7">
    <location>
        <begin position="290"/>
        <end position="300"/>
    </location>
</feature>
<dbReference type="InterPro" id="IPR036879">
    <property type="entry name" value="TF_MADSbox_sf"/>
</dbReference>
<evidence type="ECO:0000259" key="8">
    <source>
        <dbReference type="PROSITE" id="PS50066"/>
    </source>
</evidence>
<feature type="region of interest" description="Disordered" evidence="7">
    <location>
        <begin position="172"/>
        <end position="191"/>
    </location>
</feature>
<feature type="compositionally biased region" description="Polar residues" evidence="7">
    <location>
        <begin position="266"/>
        <end position="282"/>
    </location>
</feature>
<dbReference type="FunFam" id="3.40.1810.10:FF:000013">
    <property type="entry name" value="Transcription factor, MADS-box"/>
    <property type="match status" value="1"/>
</dbReference>
<comment type="subcellular location">
    <subcellularLocation>
        <location evidence="1">Nucleus</location>
    </subcellularLocation>
</comment>
<feature type="compositionally biased region" description="Polar residues" evidence="7">
    <location>
        <begin position="498"/>
        <end position="510"/>
    </location>
</feature>
<feature type="compositionally biased region" description="Low complexity" evidence="7">
    <location>
        <begin position="340"/>
        <end position="365"/>
    </location>
</feature>
<organism evidence="9 10">
    <name type="scientific">Saccharomyces mikatae IFO 1815</name>
    <dbReference type="NCBI Taxonomy" id="226126"/>
    <lineage>
        <taxon>Eukaryota</taxon>
        <taxon>Fungi</taxon>
        <taxon>Dikarya</taxon>
        <taxon>Ascomycota</taxon>
        <taxon>Saccharomycotina</taxon>
        <taxon>Saccharomycetes</taxon>
        <taxon>Saccharomycetales</taxon>
        <taxon>Saccharomycetaceae</taxon>
        <taxon>Saccharomyces</taxon>
    </lineage>
</organism>
<dbReference type="InterPro" id="IPR002100">
    <property type="entry name" value="TF_MADSbox"/>
</dbReference>
<feature type="region of interest" description="Disordered" evidence="7">
    <location>
        <begin position="104"/>
        <end position="144"/>
    </location>
</feature>
<dbReference type="Gene3D" id="3.40.1810.10">
    <property type="entry name" value="Transcription factor, MADS-box"/>
    <property type="match status" value="1"/>
</dbReference>
<dbReference type="EMBL" id="OX365772">
    <property type="protein sequence ID" value="CAI4036790.1"/>
    <property type="molecule type" value="Genomic_DNA"/>
</dbReference>
<keyword evidence="10" id="KW-1185">Reference proteome</keyword>
<feature type="region of interest" description="Disordered" evidence="7">
    <location>
        <begin position="205"/>
        <end position="431"/>
    </location>
</feature>
<feature type="compositionally biased region" description="Polar residues" evidence="7">
    <location>
        <begin position="104"/>
        <end position="116"/>
    </location>
</feature>
<dbReference type="GO" id="GO:0045944">
    <property type="term" value="P:positive regulation of transcription by RNA polymerase II"/>
    <property type="evidence" value="ECO:0007669"/>
    <property type="project" value="InterPro"/>
</dbReference>
<keyword evidence="5" id="KW-0539">Nucleus</keyword>
<dbReference type="GO" id="GO:0033554">
    <property type="term" value="P:cellular response to stress"/>
    <property type="evidence" value="ECO:0007669"/>
    <property type="project" value="UniProtKB-ARBA"/>
</dbReference>
<evidence type="ECO:0000256" key="5">
    <source>
        <dbReference type="ARBA" id="ARBA00023242"/>
    </source>
</evidence>
<dbReference type="PROSITE" id="PS50066">
    <property type="entry name" value="MADS_BOX_2"/>
    <property type="match status" value="1"/>
</dbReference>
<feature type="compositionally biased region" description="Polar residues" evidence="7">
    <location>
        <begin position="366"/>
        <end position="396"/>
    </location>
</feature>
<dbReference type="CDD" id="cd00265">
    <property type="entry name" value="MADS_MEF2_like"/>
    <property type="match status" value="1"/>
</dbReference>
<reference evidence="9" key="1">
    <citation type="submission" date="2022-10" db="EMBL/GenBank/DDBJ databases">
        <authorList>
            <person name="Byrne P K."/>
        </authorList>
    </citation>
    <scope>NUCLEOTIDE SEQUENCE</scope>
    <source>
        <strain evidence="9">IFO1815</strain>
    </source>
</reference>
<dbReference type="GO" id="GO:0008301">
    <property type="term" value="F:DNA binding, bending"/>
    <property type="evidence" value="ECO:0007669"/>
    <property type="project" value="UniProtKB-ARBA"/>
</dbReference>
<dbReference type="PRINTS" id="PR00404">
    <property type="entry name" value="MADSDOMAIN"/>
</dbReference>
<keyword evidence="3" id="KW-0238">DNA-binding</keyword>
<feature type="compositionally biased region" description="Low complexity" evidence="7">
    <location>
        <begin position="207"/>
        <end position="218"/>
    </location>
</feature>
<feature type="domain" description="MADS-box" evidence="8">
    <location>
        <begin position="1"/>
        <end position="61"/>
    </location>
</feature>
<feature type="region of interest" description="Disordered" evidence="7">
    <location>
        <begin position="541"/>
        <end position="609"/>
    </location>
</feature>
<protein>
    <recommendedName>
        <fullName evidence="8">MADS-box domain-containing protein</fullName>
    </recommendedName>
</protein>
<evidence type="ECO:0000256" key="7">
    <source>
        <dbReference type="SAM" id="MobiDB-lite"/>
    </source>
</evidence>
<dbReference type="GO" id="GO:0000981">
    <property type="term" value="F:DNA-binding transcription factor activity, RNA polymerase II-specific"/>
    <property type="evidence" value="ECO:0007669"/>
    <property type="project" value="TreeGrafter"/>
</dbReference>
<sequence length="655" mass="71407">MGRRKIEIQRISDDRNRAVTFIKRKAGLFKKAHELSVLCQVDIAVIILGSNNTFYEFSSVDTNDLIDHYQNDKNLLHETKDPSDYGDFHKSASVNINQELLRTSTTNKASTSNPTVMNHIENNDENSDKEPDNQVNFERDTNMSINKKTFNREISTTQLKLLSPTALISKIDGNNHSKNHHENALPPLQRLKRLKPDPLQMKNRILQQHQQQQQQQQQNIPRPYHSNMYNLNQPSSSSSSPSTVDFPKLPGFQGSSFSARPPPISVSPNKFSKPFSSATSRTPKQELKLDNSNSNSNDNSTHIQSSPNSLGDSIQQTVKARRKLSARPVLRVRIPNNNFTSNSAIPSEPSSASSTSANGNSMGSSQIINENKTSRSGKVSPLSASGSGSMTLQKGNNGRVVIKLPNTNSSNSPNNNSSNQHHPYSFGNGSSPLFSATQPYIATPLQPSNIPGGPFQQNASSFLAQRQAQQYQQMSFKKQTQTVPLTSTFTGRPPTFSGPETSNGPPTGSLPSKFVHDLMSNSPNVSSISMFPDWAVGPGSAKAGNTTATGAFPPGQPAPNNNNNNNNSSNKSSNSNNNYYNNNEDRSVNGPAILEHANNGDTNNHPNSNTYDAAAAAYNGNTGLTPYINTAQTPLGTKFFNFSTDISGEKNSSKI</sequence>